<accession>A0A1I7Z4B1</accession>
<dbReference type="GO" id="GO:0016758">
    <property type="term" value="F:hexosyltransferase activity"/>
    <property type="evidence" value="ECO:0007669"/>
    <property type="project" value="InterPro"/>
</dbReference>
<dbReference type="Gene3D" id="3.90.550.50">
    <property type="match status" value="1"/>
</dbReference>
<evidence type="ECO:0000256" key="1">
    <source>
        <dbReference type="ARBA" id="ARBA00004323"/>
    </source>
</evidence>
<evidence type="ECO:0000256" key="6">
    <source>
        <dbReference type="ARBA" id="ARBA00022968"/>
    </source>
</evidence>
<dbReference type="Pfam" id="PF01762">
    <property type="entry name" value="Galactosyl_T"/>
    <property type="match status" value="1"/>
</dbReference>
<evidence type="ECO:0000256" key="9">
    <source>
        <dbReference type="ARBA" id="ARBA00023136"/>
    </source>
</evidence>
<evidence type="ECO:0000256" key="10">
    <source>
        <dbReference type="RuleBase" id="RU363063"/>
    </source>
</evidence>
<dbReference type="GO" id="GO:0000139">
    <property type="term" value="C:Golgi membrane"/>
    <property type="evidence" value="ECO:0007669"/>
    <property type="project" value="UniProtKB-SubCell"/>
</dbReference>
<organism evidence="11 12">
    <name type="scientific">Steinernema glaseri</name>
    <dbReference type="NCBI Taxonomy" id="37863"/>
    <lineage>
        <taxon>Eukaryota</taxon>
        <taxon>Metazoa</taxon>
        <taxon>Ecdysozoa</taxon>
        <taxon>Nematoda</taxon>
        <taxon>Chromadorea</taxon>
        <taxon>Rhabditida</taxon>
        <taxon>Tylenchina</taxon>
        <taxon>Panagrolaimomorpha</taxon>
        <taxon>Strongyloidoidea</taxon>
        <taxon>Steinernematidae</taxon>
        <taxon>Steinernema</taxon>
    </lineage>
</organism>
<dbReference type="InterPro" id="IPR002659">
    <property type="entry name" value="Glyco_trans_31"/>
</dbReference>
<evidence type="ECO:0000313" key="11">
    <source>
        <dbReference type="Proteomes" id="UP000095287"/>
    </source>
</evidence>
<dbReference type="EC" id="2.4.1.-" evidence="10"/>
<keyword evidence="3 10" id="KW-0328">Glycosyltransferase</keyword>
<keyword evidence="11" id="KW-1185">Reference proteome</keyword>
<dbReference type="WBParaSite" id="L893_g22787.t1">
    <property type="protein sequence ID" value="L893_g22787.t1"/>
    <property type="gene ID" value="L893_g22787"/>
</dbReference>
<keyword evidence="9" id="KW-0472">Membrane</keyword>
<comment type="subcellular location">
    <subcellularLocation>
        <location evidence="1 10">Golgi apparatus membrane</location>
        <topology evidence="1 10">Single-pass type II membrane protein</topology>
    </subcellularLocation>
</comment>
<keyword evidence="7" id="KW-1133">Transmembrane helix</keyword>
<evidence type="ECO:0000256" key="8">
    <source>
        <dbReference type="ARBA" id="ARBA00023034"/>
    </source>
</evidence>
<proteinExistence type="inferred from homology"/>
<name>A0A1I7Z4B1_9BILA</name>
<reference evidence="12" key="1">
    <citation type="submission" date="2016-11" db="UniProtKB">
        <authorList>
            <consortium name="WormBaseParasite"/>
        </authorList>
    </citation>
    <scope>IDENTIFICATION</scope>
</reference>
<dbReference type="PANTHER" id="PTHR11214:SF3">
    <property type="entry name" value="BETA-1,3-GALACTOSYLTRANSFERASE 6"/>
    <property type="match status" value="1"/>
</dbReference>
<keyword evidence="5" id="KW-0812">Transmembrane</keyword>
<dbReference type="PANTHER" id="PTHR11214">
    <property type="entry name" value="BETA-1,3-N-ACETYLGLUCOSAMINYLTRANSFERASE"/>
    <property type="match status" value="1"/>
</dbReference>
<keyword evidence="4" id="KW-0808">Transferase</keyword>
<evidence type="ECO:0000256" key="3">
    <source>
        <dbReference type="ARBA" id="ARBA00022676"/>
    </source>
</evidence>
<evidence type="ECO:0000256" key="4">
    <source>
        <dbReference type="ARBA" id="ARBA00022679"/>
    </source>
</evidence>
<evidence type="ECO:0000256" key="2">
    <source>
        <dbReference type="ARBA" id="ARBA00008661"/>
    </source>
</evidence>
<dbReference type="AlphaFoldDB" id="A0A1I7Z4B1"/>
<evidence type="ECO:0000313" key="12">
    <source>
        <dbReference type="WBParaSite" id="L893_g22787.t1"/>
    </source>
</evidence>
<evidence type="ECO:0000256" key="5">
    <source>
        <dbReference type="ARBA" id="ARBA00022692"/>
    </source>
</evidence>
<keyword evidence="6" id="KW-0735">Signal-anchor</keyword>
<evidence type="ECO:0000256" key="7">
    <source>
        <dbReference type="ARBA" id="ARBA00022989"/>
    </source>
</evidence>
<keyword evidence="8 10" id="KW-0333">Golgi apparatus</keyword>
<dbReference type="GO" id="GO:0006493">
    <property type="term" value="P:protein O-linked glycosylation"/>
    <property type="evidence" value="ECO:0007669"/>
    <property type="project" value="TreeGrafter"/>
</dbReference>
<sequence length="447" mass="49663">MARVSSLRRRCAACSLVLSFLLVTAFYYSNVSTQGSRVANYVKLIDSNLLSRVKPTVRNQILSVAREIAVAPKAVPLVEHNPVNVVGTTTGNSVDIEGIPEINDDHLAFQFAVQKIKEGSSNASTHFEPFPYLVEPKVCSDDRPVPPIIFYVTVPPGPDDIVTRALIRNTWAQDARARGFGVVFTMGRHSVAVEHNHTSDVQVAMSENALYGDIMMANFRDSWEHLIHKWWATTHFHALHCRDVPLMALTDSDTVVFAENFDRFLTKNAHRFEDKIGCTSIGGQPAERGELSRYYISRKLWPSNTLPPYCSGTMQIYSSNTAQRLTKGVLELGIEYVTSFKIFDVVTGPVAKIAGVEISHVQEIRSWLPTMDVCQSDVIAQHGIKPATVIPIFLDYRKRCCAAAVDNICPYNGTMPEKIAVQTRAPPVTGRTLRTLRPVRTLKPVPG</sequence>
<protein>
    <recommendedName>
        <fullName evidence="10">Hexosyltransferase</fullName>
        <ecNumber evidence="10">2.4.1.-</ecNumber>
    </recommendedName>
</protein>
<comment type="similarity">
    <text evidence="2 10">Belongs to the glycosyltransferase 31 family.</text>
</comment>
<dbReference type="Proteomes" id="UP000095287">
    <property type="component" value="Unplaced"/>
</dbReference>